<feature type="transmembrane region" description="Helical" evidence="1">
    <location>
        <begin position="9"/>
        <end position="27"/>
    </location>
</feature>
<name>A0A6P1E9E2_LENHI</name>
<feature type="transmembrane region" description="Helical" evidence="1">
    <location>
        <begin position="47"/>
        <end position="69"/>
    </location>
</feature>
<evidence type="ECO:0000256" key="1">
    <source>
        <dbReference type="SAM" id="Phobius"/>
    </source>
</evidence>
<sequence>MLKQLISRFVNSLLLSAVSLGTVLFIVKGIVDLSYTGTYAWAQYTTYFVTGMIGVSIIMFAFEMIEILASRNRR</sequence>
<accession>A0A6P1E9E2</accession>
<gene>
    <name evidence="2" type="ORF">GQR93_13995</name>
</gene>
<evidence type="ECO:0000313" key="2">
    <source>
        <dbReference type="EMBL" id="QHB53219.1"/>
    </source>
</evidence>
<dbReference type="GeneID" id="69059484"/>
<protein>
    <submittedName>
        <fullName evidence="2">Uncharacterized protein</fullName>
    </submittedName>
</protein>
<keyword evidence="1" id="KW-0812">Transmembrane</keyword>
<reference evidence="2 3" key="1">
    <citation type="submission" date="2019-12" db="EMBL/GenBank/DDBJ databases">
        <title>Lactobacillus hilgardii FLUB.</title>
        <authorList>
            <person name="Gustaw K."/>
        </authorList>
    </citation>
    <scope>NUCLEOTIDE SEQUENCE [LARGE SCALE GENOMIC DNA]</scope>
    <source>
        <strain evidence="2 3">FLUB</strain>
    </source>
</reference>
<dbReference type="Proteomes" id="UP000465035">
    <property type="component" value="Chromosome"/>
</dbReference>
<keyword evidence="1" id="KW-0472">Membrane</keyword>
<keyword evidence="1" id="KW-1133">Transmembrane helix</keyword>
<dbReference type="AlphaFoldDB" id="A0A6P1E9E2"/>
<evidence type="ECO:0000313" key="3">
    <source>
        <dbReference type="Proteomes" id="UP000465035"/>
    </source>
</evidence>
<proteinExistence type="predicted"/>
<dbReference type="EMBL" id="CP047121">
    <property type="protein sequence ID" value="QHB53219.1"/>
    <property type="molecule type" value="Genomic_DNA"/>
</dbReference>
<dbReference type="RefSeq" id="WP_003550752.1">
    <property type="nucleotide sequence ID" value="NZ_CABKOL010000106.1"/>
</dbReference>
<organism evidence="2 3">
    <name type="scientific">Lentilactobacillus hilgardii</name>
    <name type="common">Lactobacillus hilgardii</name>
    <dbReference type="NCBI Taxonomy" id="1588"/>
    <lineage>
        <taxon>Bacteria</taxon>
        <taxon>Bacillati</taxon>
        <taxon>Bacillota</taxon>
        <taxon>Bacilli</taxon>
        <taxon>Lactobacillales</taxon>
        <taxon>Lactobacillaceae</taxon>
        <taxon>Lentilactobacillus</taxon>
    </lineage>
</organism>